<keyword evidence="2" id="KW-0812">Transmembrane</keyword>
<dbReference type="GeneID" id="14877393"/>
<proteinExistence type="predicted"/>
<dbReference type="InterPro" id="IPR000742">
    <property type="entry name" value="EGF"/>
</dbReference>
<organism evidence="4 5">
    <name type="scientific">Cavenderia fasciculata</name>
    <name type="common">Slime mold</name>
    <name type="synonym">Dictyostelium fasciculatum</name>
    <dbReference type="NCBI Taxonomy" id="261658"/>
    <lineage>
        <taxon>Eukaryota</taxon>
        <taxon>Amoebozoa</taxon>
        <taxon>Evosea</taxon>
        <taxon>Eumycetozoa</taxon>
        <taxon>Dictyostelia</taxon>
        <taxon>Acytosteliales</taxon>
        <taxon>Cavenderiaceae</taxon>
        <taxon>Cavenderia</taxon>
    </lineage>
</organism>
<dbReference type="OrthoDB" id="24278at2759"/>
<reference evidence="5" key="1">
    <citation type="journal article" date="2011" name="Genome Res.">
        <title>Phylogeny-wide analysis of social amoeba genomes highlights ancient origins for complex intercellular communication.</title>
        <authorList>
            <person name="Heidel A.J."/>
            <person name="Lawal H.M."/>
            <person name="Felder M."/>
            <person name="Schilde C."/>
            <person name="Helps N.R."/>
            <person name="Tunggal B."/>
            <person name="Rivero F."/>
            <person name="John U."/>
            <person name="Schleicher M."/>
            <person name="Eichinger L."/>
            <person name="Platzer M."/>
            <person name="Noegel A.A."/>
            <person name="Schaap P."/>
            <person name="Gloeckner G."/>
        </authorList>
    </citation>
    <scope>NUCLEOTIDE SEQUENCE [LARGE SCALE GENOMIC DNA]</scope>
    <source>
        <strain evidence="5">SH3</strain>
    </source>
</reference>
<feature type="domain" description="EGF-like" evidence="3">
    <location>
        <begin position="1041"/>
        <end position="1052"/>
    </location>
</feature>
<evidence type="ECO:0000313" key="5">
    <source>
        <dbReference type="Proteomes" id="UP000007797"/>
    </source>
</evidence>
<sequence length="1366" mass="151472">MGSNAQTPATIVSIERIGQESYSRRDAYPQCFINLKVVYDKELPIDGSISCANCTSAAGSYIIPREAGFEPSPNVAYAYRFQIAQPSVWISVSDDLGFNYYLGTYSCEIMPQGPYTVETFDQKMLPSTDNIYAAVYYFRIKELVKPLYDDPGISKATIADPYSISLFNIVSVDPVTGTLFKVGFYFNPSLYANSASSYLLNITSLSASFPDLISFGNPITSNTPIEILLAPLATVPSSPTGQELLKNITPLVNPLIQFPSVASMFVENVNVANGVQVVAYPYMTMMQYYYQKMIIYPISGSPSNATILTRFPITSDEAYPKFDLYYFGQNSITKDLNQFLSFSYPDQIQNEAFQLYSLTSNNATRNYEVDIGFNSETLTVKAGSRHLTLQYPFGFVSDSSFSPGIYRINLPAQNFDLYDSLPAILFVYQDRVLVNQSDSTMGGITPVSIGLKLGVIDYLMLPGSKMVITVGVEVLTVPLKKICFSNAYSGCSYSMDDTNLIDTASNGWPIYQKVVPVDFTLDMVRIIDKSNFDSQYYLYDTGNSLIKPPPFFKYNIEEISLFKFNQTIVDVSSGSVSNYLILNFTSDANIDHMIYEPTLIILNGQTTNELPDPRNVFRGKWQDEIQAYVIPFVVPIGLYPGPLNYRLPIDLELSYDYQSLSLVIGQQDAIINVVNSKGADLIPPQVVSVIKSPNNTTSFGYDIEIEDHANGFKNGTLIVMRKSDPFFNFSYPFDQSNIIQGGNANHGVYRIWILDYSSFRTADVIEIRSIETEDFGFVSTIGNRDSFTSFTIYQPTLPPPYNKEANTSLPFDRVPPIVIPPNIPATFVSDGVDRDIIFNATVTDELSLISMIHIPKAYVVDDFEVIAIVDGVMVDSNANKSSVVFQFKYTVPMRMSRMLAFYVYNFADSLFNYNGNTVPVMCDVQPINQRVPIIYYVSEPFNVKDSSVLYVYGINFGDSNFLFNFTGTYEPYSPTFSSDTLLIFNVGAIPLIQGPIGGYCDAGTFQSDIVVINPRGSHSVNFTMCASGCPQNMHCGSYGACVCNTNFYGPLCQDSVIHINPSHGSNSPDTTYNGTTNGGNGTNNGGNGGEKSVVYGKISVVELRELDLDDNVLLRHPFSTWQLDNSSLSLVGADYLLKYNTTIANNQTNVLVEVQYFSKGSQVPYLDGTLDMEPSTVKYGVSMDYYPFSQGTNTLELVMSVSLENQDASCSVVENGDLDDGFSKYQYIKTKVDDITLYGKFINLASIDDHKTVIKSRLLDESMNEIESTSTNSVAFIAISIPHYSTSIFIDPDFSLLFDKEEASESDHSICESSDDGPDYKLIGIIVGSVVGAIAIGIASVMSYKKWKVAKGHERAMKMKLNRLKV</sequence>
<feature type="region of interest" description="Disordered" evidence="1">
    <location>
        <begin position="1063"/>
        <end position="1088"/>
    </location>
</feature>
<dbReference type="KEGG" id="dfa:DFA_02804"/>
<name>F4PIC7_CACFS</name>
<dbReference type="PANTHER" id="PTHR31378">
    <property type="entry name" value="EGF-LIKE DOMAIN-CONTAINING PROTEIN-RELATED-RELATED"/>
    <property type="match status" value="1"/>
</dbReference>
<keyword evidence="5" id="KW-1185">Reference proteome</keyword>
<dbReference type="EMBL" id="GL883006">
    <property type="protein sequence ID" value="EGG24561.1"/>
    <property type="molecule type" value="Genomic_DNA"/>
</dbReference>
<dbReference type="InterPro" id="IPR055463">
    <property type="entry name" value="DUF7035"/>
</dbReference>
<evidence type="ECO:0000256" key="2">
    <source>
        <dbReference type="SAM" id="Phobius"/>
    </source>
</evidence>
<feature type="transmembrane region" description="Helical" evidence="2">
    <location>
        <begin position="1322"/>
        <end position="1344"/>
    </location>
</feature>
<dbReference type="InterPro" id="IPR054484">
    <property type="entry name" value="ComC_SSD"/>
</dbReference>
<feature type="compositionally biased region" description="Gly residues" evidence="1">
    <location>
        <begin position="1076"/>
        <end position="1088"/>
    </location>
</feature>
<protein>
    <recommendedName>
        <fullName evidence="3">EGF-like domain-containing protein</fullName>
    </recommendedName>
</protein>
<dbReference type="Proteomes" id="UP000007797">
    <property type="component" value="Unassembled WGS sequence"/>
</dbReference>
<accession>F4PIC7</accession>
<keyword evidence="2" id="KW-0472">Membrane</keyword>
<keyword evidence="2" id="KW-1133">Transmembrane helix</keyword>
<dbReference type="Pfam" id="PF22933">
    <property type="entry name" value="ComC_SSD"/>
    <property type="match status" value="1"/>
</dbReference>
<dbReference type="Pfam" id="PF23034">
    <property type="entry name" value="DUF7035"/>
    <property type="match status" value="1"/>
</dbReference>
<evidence type="ECO:0000313" key="4">
    <source>
        <dbReference type="EMBL" id="EGG24561.1"/>
    </source>
</evidence>
<evidence type="ECO:0000256" key="1">
    <source>
        <dbReference type="SAM" id="MobiDB-lite"/>
    </source>
</evidence>
<dbReference type="PROSITE" id="PS00022">
    <property type="entry name" value="EGF_1"/>
    <property type="match status" value="1"/>
</dbReference>
<dbReference type="RefSeq" id="XP_004362412.1">
    <property type="nucleotide sequence ID" value="XM_004362355.1"/>
</dbReference>
<gene>
    <name evidence="4" type="ORF">DFA_02804</name>
</gene>
<evidence type="ECO:0000259" key="3">
    <source>
        <dbReference type="PROSITE" id="PS00022"/>
    </source>
</evidence>